<feature type="domain" description="Histidine kinase" evidence="10">
    <location>
        <begin position="540"/>
        <end position="768"/>
    </location>
</feature>
<dbReference type="SMART" id="SM00387">
    <property type="entry name" value="HATPase_c"/>
    <property type="match status" value="2"/>
</dbReference>
<dbReference type="OrthoDB" id="9816482at2"/>
<dbReference type="AlphaFoldDB" id="A0A3T0MYZ0"/>
<evidence type="ECO:0000259" key="10">
    <source>
        <dbReference type="PROSITE" id="PS50109"/>
    </source>
</evidence>
<name>A0A3T0MYZ0_9RHOB</name>
<evidence type="ECO:0000256" key="6">
    <source>
        <dbReference type="ARBA" id="ARBA00022777"/>
    </source>
</evidence>
<evidence type="ECO:0000256" key="2">
    <source>
        <dbReference type="ARBA" id="ARBA00012438"/>
    </source>
</evidence>
<feature type="coiled-coil region" evidence="9">
    <location>
        <begin position="565"/>
        <end position="592"/>
    </location>
</feature>
<evidence type="ECO:0000256" key="4">
    <source>
        <dbReference type="ARBA" id="ARBA00022679"/>
    </source>
</evidence>
<comment type="catalytic activity">
    <reaction evidence="1">
        <text>ATP + protein L-histidine = ADP + protein N-phospho-L-histidine.</text>
        <dbReference type="EC" id="2.7.13.3"/>
    </reaction>
</comment>
<dbReference type="KEGG" id="sedi:EBB79_02925"/>
<evidence type="ECO:0000256" key="1">
    <source>
        <dbReference type="ARBA" id="ARBA00000085"/>
    </source>
</evidence>
<proteinExistence type="predicted"/>
<dbReference type="InterPro" id="IPR003594">
    <property type="entry name" value="HATPase_dom"/>
</dbReference>
<evidence type="ECO:0000256" key="9">
    <source>
        <dbReference type="SAM" id="Coils"/>
    </source>
</evidence>
<dbReference type="Gene3D" id="3.30.565.10">
    <property type="entry name" value="Histidine kinase-like ATPase, C-terminal domain"/>
    <property type="match status" value="2"/>
</dbReference>
<dbReference type="CDD" id="cd00075">
    <property type="entry name" value="HATPase"/>
    <property type="match status" value="1"/>
</dbReference>
<dbReference type="InterPro" id="IPR004358">
    <property type="entry name" value="Sig_transdc_His_kin-like_C"/>
</dbReference>
<keyword evidence="6" id="KW-0418">Kinase</keyword>
<reference evidence="11 12" key="1">
    <citation type="submission" date="2018-10" db="EMBL/GenBank/DDBJ databases">
        <title>Parasedimentitalea marina sp. nov., a psychrophilic bacterium isolated from deep seawater of the New Britain Trench.</title>
        <authorList>
            <person name="Cao J."/>
        </authorList>
    </citation>
    <scope>NUCLEOTIDE SEQUENCE [LARGE SCALE GENOMIC DNA]</scope>
    <source>
        <strain evidence="11 12">W43</strain>
    </source>
</reference>
<keyword evidence="8" id="KW-0902">Two-component regulatory system</keyword>
<keyword evidence="9" id="KW-0175">Coiled coil</keyword>
<sequence length="772" mass="86653">MSKPTARELIEEELQKETPDWRLVESLSREEVSQDEENVRFSVDAGHIQRLGVELVGKKDTALSELIKNAFDADATEVNLNFKKSQAKGGTLIISDNGSGMSLETIRNSWMRISTDSKAETPFSPKYQRRRAGRKGIGRFAVQRLAKRLEFSTYPEGDSKGYLVTFNWDEEFRPGLDLNEVFNQVHVIPNAEGRSGTELKMISLRDAWTPPAISKVWKTVLLLQPPFQIASISGIADGKKGDPGFKVRVDGKEDDQSVEFFSIENSFLSQAVADIEARIDEDGNASVRVKSKKLDLDDTQDFDEKFSLVGALTLTSKYFIYHSSILSGMTQKNATSMGHRYGGIRVYKNGFRVLPYGEPSDDWMGMDSAAGRREFLAPGNNSNFFGQVFVGDDDNPLLEETASREGLQENEAFEELQTFAKQALVWAITRVAAHRGRKQTSSQPGFISKIRPPSESIQDAIEVFEKRVATKNKETKQKDTNNIKGDVADKSSEQDALVVLKSVQHDVLEAEEEWERERQAFLQYEAMLRLLASLGLSISVFGHEIKGSREAIRARLKLIEDEISYLAESEEKTELEQELEQLNSATQRLFDIGGYISGLMSKTESRELTELSVQGSLERFKKQFAIYMARQKIEFAPIVTSPSNLRTCEMHASELDTVLLNFLTNSIKSMKKAKTFKRRIRMDARKEARHIVIGFEDNGFGIPEEQKNLIFDAFFTTTLTAEEDELAGPGTGLGLKIVSDIAQSYGGNVSVVEPSEGYNCRIEFRILNSEAE</sequence>
<dbReference type="EMBL" id="CP033219">
    <property type="protein sequence ID" value="AZV76949.1"/>
    <property type="molecule type" value="Genomic_DNA"/>
</dbReference>
<evidence type="ECO:0000256" key="7">
    <source>
        <dbReference type="ARBA" id="ARBA00022840"/>
    </source>
</evidence>
<dbReference type="EC" id="2.7.13.3" evidence="2"/>
<dbReference type="Pfam" id="PF02518">
    <property type="entry name" value="HATPase_c"/>
    <property type="match status" value="1"/>
</dbReference>
<dbReference type="SUPFAM" id="SSF55874">
    <property type="entry name" value="ATPase domain of HSP90 chaperone/DNA topoisomerase II/histidine kinase"/>
    <property type="match status" value="2"/>
</dbReference>
<dbReference type="InterPro" id="IPR036890">
    <property type="entry name" value="HATPase_C_sf"/>
</dbReference>
<dbReference type="GO" id="GO:0004673">
    <property type="term" value="F:protein histidine kinase activity"/>
    <property type="evidence" value="ECO:0007669"/>
    <property type="project" value="UniProtKB-EC"/>
</dbReference>
<keyword evidence="7" id="KW-0067">ATP-binding</keyword>
<evidence type="ECO:0000256" key="5">
    <source>
        <dbReference type="ARBA" id="ARBA00022741"/>
    </source>
</evidence>
<gene>
    <name evidence="11" type="ORF">EBB79_02925</name>
</gene>
<dbReference type="Proteomes" id="UP000283063">
    <property type="component" value="Chromosome"/>
</dbReference>
<dbReference type="PRINTS" id="PR00344">
    <property type="entry name" value="BCTRLSENSOR"/>
</dbReference>
<dbReference type="PANTHER" id="PTHR43065:SF10">
    <property type="entry name" value="PEROXIDE STRESS-ACTIVATED HISTIDINE KINASE MAK3"/>
    <property type="match status" value="1"/>
</dbReference>
<keyword evidence="4" id="KW-0808">Transferase</keyword>
<dbReference type="GO" id="GO:0005524">
    <property type="term" value="F:ATP binding"/>
    <property type="evidence" value="ECO:0007669"/>
    <property type="project" value="UniProtKB-KW"/>
</dbReference>
<dbReference type="InterPro" id="IPR005467">
    <property type="entry name" value="His_kinase_dom"/>
</dbReference>
<organism evidence="11 12">
    <name type="scientific">Parasedimentitalea marina</name>
    <dbReference type="NCBI Taxonomy" id="2483033"/>
    <lineage>
        <taxon>Bacteria</taxon>
        <taxon>Pseudomonadati</taxon>
        <taxon>Pseudomonadota</taxon>
        <taxon>Alphaproteobacteria</taxon>
        <taxon>Rhodobacterales</taxon>
        <taxon>Paracoccaceae</taxon>
        <taxon>Parasedimentitalea</taxon>
    </lineage>
</organism>
<evidence type="ECO:0000256" key="3">
    <source>
        <dbReference type="ARBA" id="ARBA00022553"/>
    </source>
</evidence>
<dbReference type="PROSITE" id="PS50109">
    <property type="entry name" value="HIS_KIN"/>
    <property type="match status" value="1"/>
</dbReference>
<dbReference type="PANTHER" id="PTHR43065">
    <property type="entry name" value="SENSOR HISTIDINE KINASE"/>
    <property type="match status" value="1"/>
</dbReference>
<evidence type="ECO:0000256" key="8">
    <source>
        <dbReference type="ARBA" id="ARBA00023012"/>
    </source>
</evidence>
<dbReference type="RefSeq" id="WP_127747482.1">
    <property type="nucleotide sequence ID" value="NZ_CP033219.1"/>
</dbReference>
<dbReference type="Pfam" id="PF13589">
    <property type="entry name" value="HATPase_c_3"/>
    <property type="match status" value="1"/>
</dbReference>
<evidence type="ECO:0000313" key="11">
    <source>
        <dbReference type="EMBL" id="AZV76949.1"/>
    </source>
</evidence>
<accession>A0A3T0MYZ0</accession>
<dbReference type="GO" id="GO:0000160">
    <property type="term" value="P:phosphorelay signal transduction system"/>
    <property type="evidence" value="ECO:0007669"/>
    <property type="project" value="UniProtKB-KW"/>
</dbReference>
<evidence type="ECO:0000313" key="12">
    <source>
        <dbReference type="Proteomes" id="UP000283063"/>
    </source>
</evidence>
<keyword evidence="5" id="KW-0547">Nucleotide-binding</keyword>
<protein>
    <recommendedName>
        <fullName evidence="2">histidine kinase</fullName>
        <ecNumber evidence="2">2.7.13.3</ecNumber>
    </recommendedName>
</protein>
<keyword evidence="12" id="KW-1185">Reference proteome</keyword>
<keyword evidence="3" id="KW-0597">Phosphoprotein</keyword>